<sequence length="96" mass="10353">MTRYQVDSEAVLGTTTAVRGSITRIQGEVSGLLAQLTNLEASWSGQAATAFQGVVAEWRSTQQLVEQSLESINHALSVAGQQYAEIEQANARLFGR</sequence>
<dbReference type="EMBL" id="BAABCN010000012">
    <property type="protein sequence ID" value="GAA3889558.1"/>
    <property type="molecule type" value="Genomic_DNA"/>
</dbReference>
<dbReference type="RefSeq" id="WP_345068947.1">
    <property type="nucleotide sequence ID" value="NZ_BAABCN010000012.1"/>
</dbReference>
<dbReference type="InterPro" id="IPR036689">
    <property type="entry name" value="ESAT-6-like_sf"/>
</dbReference>
<dbReference type="Gene3D" id="1.10.287.1060">
    <property type="entry name" value="ESAT-6-like"/>
    <property type="match status" value="1"/>
</dbReference>
<name>A0ABP7KWH1_9MICO</name>
<dbReference type="SUPFAM" id="SSF140453">
    <property type="entry name" value="EsxAB dimer-like"/>
    <property type="match status" value="1"/>
</dbReference>
<comment type="similarity">
    <text evidence="1">Belongs to the WXG100 family.</text>
</comment>
<evidence type="ECO:0000313" key="3">
    <source>
        <dbReference type="Proteomes" id="UP001501803"/>
    </source>
</evidence>
<dbReference type="Pfam" id="PF06013">
    <property type="entry name" value="WXG100"/>
    <property type="match status" value="1"/>
</dbReference>
<dbReference type="InterPro" id="IPR010310">
    <property type="entry name" value="T7SS_ESAT-6-like"/>
</dbReference>
<dbReference type="Proteomes" id="UP001501803">
    <property type="component" value="Unassembled WGS sequence"/>
</dbReference>
<comment type="caution">
    <text evidence="2">The sequence shown here is derived from an EMBL/GenBank/DDBJ whole genome shotgun (WGS) entry which is preliminary data.</text>
</comment>
<proteinExistence type="inferred from homology"/>
<evidence type="ECO:0000313" key="2">
    <source>
        <dbReference type="EMBL" id="GAA3889558.1"/>
    </source>
</evidence>
<reference evidence="3" key="1">
    <citation type="journal article" date="2019" name="Int. J. Syst. Evol. Microbiol.">
        <title>The Global Catalogue of Microorganisms (GCM) 10K type strain sequencing project: providing services to taxonomists for standard genome sequencing and annotation.</title>
        <authorList>
            <consortium name="The Broad Institute Genomics Platform"/>
            <consortium name="The Broad Institute Genome Sequencing Center for Infectious Disease"/>
            <person name="Wu L."/>
            <person name="Ma J."/>
        </authorList>
    </citation>
    <scope>NUCLEOTIDE SEQUENCE [LARGE SCALE GENOMIC DNA]</scope>
    <source>
        <strain evidence="3">JCM 17021</strain>
    </source>
</reference>
<accession>A0ABP7KWH1</accession>
<gene>
    <name evidence="2" type="ORF">GCM10022381_34430</name>
</gene>
<evidence type="ECO:0000256" key="1">
    <source>
        <dbReference type="RuleBase" id="RU362001"/>
    </source>
</evidence>
<keyword evidence="3" id="KW-1185">Reference proteome</keyword>
<dbReference type="NCBIfam" id="TIGR03930">
    <property type="entry name" value="WXG100_ESAT6"/>
    <property type="match status" value="1"/>
</dbReference>
<protein>
    <recommendedName>
        <fullName evidence="1">ESAT-6-like protein</fullName>
    </recommendedName>
</protein>
<organism evidence="2 3">
    <name type="scientific">Leifsonia kafniensis</name>
    <dbReference type="NCBI Taxonomy" id="475957"/>
    <lineage>
        <taxon>Bacteria</taxon>
        <taxon>Bacillati</taxon>
        <taxon>Actinomycetota</taxon>
        <taxon>Actinomycetes</taxon>
        <taxon>Micrococcales</taxon>
        <taxon>Microbacteriaceae</taxon>
        <taxon>Leifsonia</taxon>
    </lineage>
</organism>